<dbReference type="AlphaFoldDB" id="A0A9W8L563"/>
<evidence type="ECO:0000256" key="1">
    <source>
        <dbReference type="SAM" id="Phobius"/>
    </source>
</evidence>
<accession>A0A9W8L563</accession>
<keyword evidence="2" id="KW-0732">Signal</keyword>
<gene>
    <name evidence="4" type="ORF">IWW39_002605</name>
</gene>
<keyword evidence="5" id="KW-1185">Reference proteome</keyword>
<evidence type="ECO:0000256" key="2">
    <source>
        <dbReference type="SAM" id="SignalP"/>
    </source>
</evidence>
<feature type="domain" description="AB hydrolase-1" evidence="3">
    <location>
        <begin position="325"/>
        <end position="441"/>
    </location>
</feature>
<comment type="caution">
    <text evidence="4">The sequence shown here is derived from an EMBL/GenBank/DDBJ whole genome shotgun (WGS) entry which is preliminary data.</text>
</comment>
<dbReference type="Gene3D" id="3.40.50.1820">
    <property type="entry name" value="alpha/beta hydrolase"/>
    <property type="match status" value="1"/>
</dbReference>
<feature type="signal peptide" evidence="2">
    <location>
        <begin position="1"/>
        <end position="21"/>
    </location>
</feature>
<evidence type="ECO:0000313" key="4">
    <source>
        <dbReference type="EMBL" id="KAJ2687914.1"/>
    </source>
</evidence>
<dbReference type="OrthoDB" id="5541237at2759"/>
<feature type="transmembrane region" description="Helical" evidence="1">
    <location>
        <begin position="44"/>
        <end position="65"/>
    </location>
</feature>
<evidence type="ECO:0000313" key="5">
    <source>
        <dbReference type="Proteomes" id="UP001151516"/>
    </source>
</evidence>
<dbReference type="InterPro" id="IPR000073">
    <property type="entry name" value="AB_hydrolase_1"/>
</dbReference>
<keyword evidence="1" id="KW-1133">Transmembrane helix</keyword>
<dbReference type="InterPro" id="IPR029058">
    <property type="entry name" value="AB_hydrolase_fold"/>
</dbReference>
<dbReference type="EMBL" id="JANBTX010000059">
    <property type="protein sequence ID" value="KAJ2687914.1"/>
    <property type="molecule type" value="Genomic_DNA"/>
</dbReference>
<sequence>MAMAMAMAVSMPMSMPMSVVATDYQVLASNLDFFHSTRRHMLNFYQFINSSTGAGVSVGVRVAVLMPMFMRVLVSMAMAMLLLMPMAMFVFMFWRWKRITLPEKHSVMSARSVTLKEPQPLLAVRQDSDSMAGGFLRWRNYVDKLMRFNHMTMTLGAERFRVADSGAQTLRYSRRETPHEQRFASQSVHATATIQYAFDCTSNFPQPFLSELPRFDSSFDPSLRHLPCILFLHGNDPGGFDVARWMAAGISHVHQLRNPLMPGQFESFTEYGVKERMNLSTDTGGHDIRAPPYARLEHEGSSNRLHSSESQIRFRAPMPPLSLLSLSRPGYLESSSSPAPTFLAHATAAAQLVENLRVPSIHIVAHKVAAPIALEMAGMAGFRNRIRSITLIDPQLTAPGRTQRLAERLSMLGPEWARTRAAYNALARAASDDYFRQAISEMCGPESLLELQDDPGMAQLYERIGVFFTHWNSRKPGVLADILMWDKLDRRNWGLVKAPILCVTGSTQPYSQENYKLGKADQAREEAARAALVSTRSKPEFVHMYGSGRVLFPLSRASKLCLDFIYRHLA</sequence>
<dbReference type="Proteomes" id="UP001151516">
    <property type="component" value="Unassembled WGS sequence"/>
</dbReference>
<organism evidence="4 5">
    <name type="scientific">Coemansia spiralis</name>
    <dbReference type="NCBI Taxonomy" id="417178"/>
    <lineage>
        <taxon>Eukaryota</taxon>
        <taxon>Fungi</taxon>
        <taxon>Fungi incertae sedis</taxon>
        <taxon>Zoopagomycota</taxon>
        <taxon>Kickxellomycotina</taxon>
        <taxon>Kickxellomycetes</taxon>
        <taxon>Kickxellales</taxon>
        <taxon>Kickxellaceae</taxon>
        <taxon>Coemansia</taxon>
    </lineage>
</organism>
<feature type="chain" id="PRO_5040739592" description="AB hydrolase-1 domain-containing protein" evidence="2">
    <location>
        <begin position="22"/>
        <end position="570"/>
    </location>
</feature>
<proteinExistence type="predicted"/>
<protein>
    <recommendedName>
        <fullName evidence="3">AB hydrolase-1 domain-containing protein</fullName>
    </recommendedName>
</protein>
<evidence type="ECO:0000259" key="3">
    <source>
        <dbReference type="Pfam" id="PF00561"/>
    </source>
</evidence>
<keyword evidence="1" id="KW-0812">Transmembrane</keyword>
<keyword evidence="1" id="KW-0472">Membrane</keyword>
<feature type="transmembrane region" description="Helical" evidence="1">
    <location>
        <begin position="72"/>
        <end position="94"/>
    </location>
</feature>
<reference evidence="4" key="1">
    <citation type="submission" date="2022-07" db="EMBL/GenBank/DDBJ databases">
        <title>Phylogenomic reconstructions and comparative analyses of Kickxellomycotina fungi.</title>
        <authorList>
            <person name="Reynolds N.K."/>
            <person name="Stajich J.E."/>
            <person name="Barry K."/>
            <person name="Grigoriev I.V."/>
            <person name="Crous P."/>
            <person name="Smith M.E."/>
        </authorList>
    </citation>
    <scope>NUCLEOTIDE SEQUENCE</scope>
    <source>
        <strain evidence="4">CBS 109367</strain>
    </source>
</reference>
<dbReference type="SUPFAM" id="SSF53474">
    <property type="entry name" value="alpha/beta-Hydrolases"/>
    <property type="match status" value="1"/>
</dbReference>
<dbReference type="Pfam" id="PF00561">
    <property type="entry name" value="Abhydrolase_1"/>
    <property type="match status" value="1"/>
</dbReference>
<name>A0A9W8L563_9FUNG</name>